<protein>
    <submittedName>
        <fullName evidence="3">Pyruvate/2-oxoglutarate dehydrogenase complex dihydrolipoamide acyltransferase (E2) component</fullName>
    </submittedName>
</protein>
<evidence type="ECO:0000313" key="4">
    <source>
        <dbReference type="Proteomes" id="UP000580474"/>
    </source>
</evidence>
<reference evidence="3 4" key="1">
    <citation type="submission" date="2020-08" db="EMBL/GenBank/DDBJ databases">
        <title>Sequencing the genomes of 1000 actinobacteria strains.</title>
        <authorList>
            <person name="Klenk H.-P."/>
        </authorList>
    </citation>
    <scope>NUCLEOTIDE SEQUENCE [LARGE SCALE GENOMIC DNA]</scope>
    <source>
        <strain evidence="3 4">DSM 45582</strain>
    </source>
</reference>
<keyword evidence="4" id="KW-1185">Reference proteome</keyword>
<dbReference type="GO" id="GO:0016746">
    <property type="term" value="F:acyltransferase activity"/>
    <property type="evidence" value="ECO:0007669"/>
    <property type="project" value="UniProtKB-KW"/>
</dbReference>
<gene>
    <name evidence="3" type="ORF">BJ969_005850</name>
</gene>
<keyword evidence="2" id="KW-0472">Membrane</keyword>
<keyword evidence="3" id="KW-0012">Acyltransferase</keyword>
<feature type="transmembrane region" description="Helical" evidence="2">
    <location>
        <begin position="41"/>
        <end position="64"/>
    </location>
</feature>
<sequence length="227" mass="22698">MNETELEQLFQNAARGAPEASFDEQDVLRGSRRVTARRRTALAGGSLVAAAVLVGGVGVGTGLFGESAPVAQAPATPTQSPMALPQAPADPKSAPATPKSGPISLGDPVGGGECGPPDSELASALSERLPEARGTRPTGADGSCPIGAKTAAVVIREGQASGKVAVLVSPTGAKPAAAAGRAPNTAVVEVPTRSGRTLTVLSEPKGAEHAPYADRIQEIADTLAPRF</sequence>
<dbReference type="AlphaFoldDB" id="A0A840NU75"/>
<keyword evidence="3" id="KW-0808">Transferase</keyword>
<keyword evidence="2" id="KW-1133">Transmembrane helix</keyword>
<evidence type="ECO:0000313" key="3">
    <source>
        <dbReference type="EMBL" id="MBB5072762.1"/>
    </source>
</evidence>
<organism evidence="3 4">
    <name type="scientific">Saccharopolyspora gloriosae</name>
    <dbReference type="NCBI Taxonomy" id="455344"/>
    <lineage>
        <taxon>Bacteria</taxon>
        <taxon>Bacillati</taxon>
        <taxon>Actinomycetota</taxon>
        <taxon>Actinomycetes</taxon>
        <taxon>Pseudonocardiales</taxon>
        <taxon>Pseudonocardiaceae</taxon>
        <taxon>Saccharopolyspora</taxon>
    </lineage>
</organism>
<keyword evidence="2" id="KW-0812">Transmembrane</keyword>
<feature type="region of interest" description="Disordered" evidence="1">
    <location>
        <begin position="71"/>
        <end position="125"/>
    </location>
</feature>
<accession>A0A840NU75</accession>
<keyword evidence="3" id="KW-0670">Pyruvate</keyword>
<dbReference type="RefSeq" id="WP_184484326.1">
    <property type="nucleotide sequence ID" value="NZ_JACHIV010000001.1"/>
</dbReference>
<dbReference type="Proteomes" id="UP000580474">
    <property type="component" value="Unassembled WGS sequence"/>
</dbReference>
<feature type="compositionally biased region" description="Low complexity" evidence="1">
    <location>
        <begin position="71"/>
        <end position="81"/>
    </location>
</feature>
<comment type="caution">
    <text evidence="3">The sequence shown here is derived from an EMBL/GenBank/DDBJ whole genome shotgun (WGS) entry which is preliminary data.</text>
</comment>
<name>A0A840NU75_9PSEU</name>
<evidence type="ECO:0000256" key="1">
    <source>
        <dbReference type="SAM" id="MobiDB-lite"/>
    </source>
</evidence>
<evidence type="ECO:0000256" key="2">
    <source>
        <dbReference type="SAM" id="Phobius"/>
    </source>
</evidence>
<dbReference type="EMBL" id="JACHIV010000001">
    <property type="protein sequence ID" value="MBB5072762.1"/>
    <property type="molecule type" value="Genomic_DNA"/>
</dbReference>
<proteinExistence type="predicted"/>